<proteinExistence type="predicted"/>
<dbReference type="AlphaFoldDB" id="A0AAD7STU6"/>
<evidence type="ECO:0000313" key="1">
    <source>
        <dbReference type="EMBL" id="KAJ8407676.1"/>
    </source>
</evidence>
<evidence type="ECO:0000313" key="2">
    <source>
        <dbReference type="Proteomes" id="UP001221898"/>
    </source>
</evidence>
<name>A0AAD7STU6_9TELE</name>
<gene>
    <name evidence="1" type="ORF">AAFF_G00275330</name>
</gene>
<dbReference type="EMBL" id="JAINUG010000038">
    <property type="protein sequence ID" value="KAJ8407676.1"/>
    <property type="molecule type" value="Genomic_DNA"/>
</dbReference>
<protein>
    <submittedName>
        <fullName evidence="1">Uncharacterized protein</fullName>
    </submittedName>
</protein>
<comment type="caution">
    <text evidence="1">The sequence shown here is derived from an EMBL/GenBank/DDBJ whole genome shotgun (WGS) entry which is preliminary data.</text>
</comment>
<sequence length="150" mass="15536">MHLSHILKPGAPLKLSPPCGARLTACLSASAPARAYGAGTCDRCRRDSGFGAHSFVLPGGVWIRIRPVTDVVCVRLRFPRSSDQSSVEAACSTLPHRDLVSGSSVWNGGDGIVEKANEVDGLQAGRQAARSSEAARGADSLGCGPALITI</sequence>
<accession>A0AAD7STU6</accession>
<reference evidence="1" key="1">
    <citation type="journal article" date="2023" name="Science">
        <title>Genome structures resolve the early diversification of teleost fishes.</title>
        <authorList>
            <person name="Parey E."/>
            <person name="Louis A."/>
            <person name="Montfort J."/>
            <person name="Bouchez O."/>
            <person name="Roques C."/>
            <person name="Iampietro C."/>
            <person name="Lluch J."/>
            <person name="Castinel A."/>
            <person name="Donnadieu C."/>
            <person name="Desvignes T."/>
            <person name="Floi Bucao C."/>
            <person name="Jouanno E."/>
            <person name="Wen M."/>
            <person name="Mejri S."/>
            <person name="Dirks R."/>
            <person name="Jansen H."/>
            <person name="Henkel C."/>
            <person name="Chen W.J."/>
            <person name="Zahm M."/>
            <person name="Cabau C."/>
            <person name="Klopp C."/>
            <person name="Thompson A.W."/>
            <person name="Robinson-Rechavi M."/>
            <person name="Braasch I."/>
            <person name="Lecointre G."/>
            <person name="Bobe J."/>
            <person name="Postlethwait J.H."/>
            <person name="Berthelot C."/>
            <person name="Roest Crollius H."/>
            <person name="Guiguen Y."/>
        </authorList>
    </citation>
    <scope>NUCLEOTIDE SEQUENCE</scope>
    <source>
        <strain evidence="1">NC1722</strain>
    </source>
</reference>
<dbReference type="Proteomes" id="UP001221898">
    <property type="component" value="Unassembled WGS sequence"/>
</dbReference>
<keyword evidence="2" id="KW-1185">Reference proteome</keyword>
<organism evidence="1 2">
    <name type="scientific">Aldrovandia affinis</name>
    <dbReference type="NCBI Taxonomy" id="143900"/>
    <lineage>
        <taxon>Eukaryota</taxon>
        <taxon>Metazoa</taxon>
        <taxon>Chordata</taxon>
        <taxon>Craniata</taxon>
        <taxon>Vertebrata</taxon>
        <taxon>Euteleostomi</taxon>
        <taxon>Actinopterygii</taxon>
        <taxon>Neopterygii</taxon>
        <taxon>Teleostei</taxon>
        <taxon>Notacanthiformes</taxon>
        <taxon>Halosauridae</taxon>
        <taxon>Aldrovandia</taxon>
    </lineage>
</organism>